<sequence length="699" mass="80792">MFKKKPVRPLYQKKSKAVKQTEHEDQHLYTAAQTKPKVRRRLKPVPVVGGKQRENTRRKHENPSFRNSYYDDVRHYGDDGNWDRYSYERPAYYEDELEEEENHRERHRPRRSVTYISDSASDDFYSDEQWERESELDRMMHRRDLYEDRSRWRRGRRIDEPSEYDLEYNYQSKQPHPRQEPSFERKSRRYSPKISPYRGNYNVYVAPDPIGHRAFRYRDAHVPRKQERFGQYEESVSELLPEEEEEEETVPTRQPKYEVYAAEIEQNPSEPFKQQNSPRKTLTTAEIDRSLPVVAFRQNRSNNQPHKNESSIFYLPVVMLDKNDSFTNSSQLLINKSENKVENPQEKNFQVYAARATDHGNIFEQAQQNYPEQSTFTHNVNVYTVNPQESNPIVKIHSVGSVAPKKPSSARIPSKSNYPVKKSYIKVMPLQSNTQSRGRGSNVSLAKLPPKKSERSLVGSDVPDSIRGSGFYSEARRQELESKQLRKSKPKKEDKNHSSHSLLVSVVEATRDPNSEHNQIKISVLRPSASQQKKLSAERKHTASGILQQQPKNMSNVNKIFDRIVSSQEQEGESQVNIPQLQHKKSGIMVQPQRKSGVIARKPLRKSTVSSVIAQQPHRESTVSGVIAQQPPRESSVMARQPLRVSTVSGVIPTQPKRKEVASGVISQQSHRQSTVSGIISQQPQRQSVVSGVIPQQPL</sequence>
<feature type="compositionally biased region" description="Polar residues" evidence="1">
    <location>
        <begin position="430"/>
        <end position="444"/>
    </location>
</feature>
<feature type="compositionally biased region" description="Basic residues" evidence="1">
    <location>
        <begin position="1"/>
        <end position="17"/>
    </location>
</feature>
<feature type="compositionally biased region" description="Acidic residues" evidence="1">
    <location>
        <begin position="240"/>
        <end position="249"/>
    </location>
</feature>
<accession>A0A1B6LQW4</accession>
<gene>
    <name evidence="2" type="ORF">g.50793</name>
</gene>
<feature type="compositionally biased region" description="Polar residues" evidence="1">
    <location>
        <begin position="665"/>
        <end position="690"/>
    </location>
</feature>
<name>A0A1B6LQW4_9HEMI</name>
<protein>
    <submittedName>
        <fullName evidence="2">Uncharacterized protein</fullName>
    </submittedName>
</protein>
<reference evidence="2" key="1">
    <citation type="submission" date="2015-11" db="EMBL/GenBank/DDBJ databases">
        <title>De novo transcriptome assembly of four potential Pierce s Disease insect vectors from Arizona vineyards.</title>
        <authorList>
            <person name="Tassone E.E."/>
        </authorList>
    </citation>
    <scope>NUCLEOTIDE SEQUENCE</scope>
</reference>
<feature type="compositionally biased region" description="Basic and acidic residues" evidence="1">
    <location>
        <begin position="474"/>
        <end position="484"/>
    </location>
</feature>
<dbReference type="EMBL" id="GEBQ01013950">
    <property type="protein sequence ID" value="JAT26027.1"/>
    <property type="molecule type" value="Transcribed_RNA"/>
</dbReference>
<feature type="region of interest" description="Disordered" evidence="1">
    <location>
        <begin position="611"/>
        <end position="699"/>
    </location>
</feature>
<dbReference type="AlphaFoldDB" id="A0A1B6LQW4"/>
<feature type="region of interest" description="Disordered" evidence="1">
    <location>
        <begin position="1"/>
        <end position="72"/>
    </location>
</feature>
<feature type="region of interest" description="Disordered" evidence="1">
    <location>
        <begin position="232"/>
        <end position="253"/>
    </location>
</feature>
<proteinExistence type="predicted"/>
<evidence type="ECO:0000256" key="1">
    <source>
        <dbReference type="SAM" id="MobiDB-lite"/>
    </source>
</evidence>
<organism evidence="2">
    <name type="scientific">Graphocephala atropunctata</name>
    <dbReference type="NCBI Taxonomy" id="36148"/>
    <lineage>
        <taxon>Eukaryota</taxon>
        <taxon>Metazoa</taxon>
        <taxon>Ecdysozoa</taxon>
        <taxon>Arthropoda</taxon>
        <taxon>Hexapoda</taxon>
        <taxon>Insecta</taxon>
        <taxon>Pterygota</taxon>
        <taxon>Neoptera</taxon>
        <taxon>Paraneoptera</taxon>
        <taxon>Hemiptera</taxon>
        <taxon>Auchenorrhyncha</taxon>
        <taxon>Membracoidea</taxon>
        <taxon>Cicadellidae</taxon>
        <taxon>Cicadellinae</taxon>
        <taxon>Cicadellini</taxon>
        <taxon>Graphocephala</taxon>
    </lineage>
</organism>
<evidence type="ECO:0000313" key="2">
    <source>
        <dbReference type="EMBL" id="JAT26027.1"/>
    </source>
</evidence>
<feature type="region of interest" description="Disordered" evidence="1">
    <location>
        <begin position="163"/>
        <end position="196"/>
    </location>
</feature>
<feature type="region of interest" description="Disordered" evidence="1">
    <location>
        <begin position="430"/>
        <end position="502"/>
    </location>
</feature>
<feature type="region of interest" description="Disordered" evidence="1">
    <location>
        <begin position="96"/>
        <end position="115"/>
    </location>
</feature>
<feature type="non-terminal residue" evidence="2">
    <location>
        <position position="699"/>
    </location>
</feature>